<keyword evidence="2" id="KW-1185">Reference proteome</keyword>
<proteinExistence type="predicted"/>
<dbReference type="OMA" id="KRNDFAR"/>
<dbReference type="AlphaFoldDB" id="A0A8B8IPD4"/>
<keyword evidence="1" id="KW-0732">Signal</keyword>
<name>A0A8B8IPD4_VANTA</name>
<dbReference type="RefSeq" id="XP_026498342.2">
    <property type="nucleotide sequence ID" value="XM_026642557.2"/>
</dbReference>
<protein>
    <submittedName>
        <fullName evidence="3">Uncharacterized protein LOC113402340</fullName>
    </submittedName>
</protein>
<feature type="signal peptide" evidence="1">
    <location>
        <begin position="1"/>
        <end position="20"/>
    </location>
</feature>
<evidence type="ECO:0000313" key="2">
    <source>
        <dbReference type="Proteomes" id="UP001652626"/>
    </source>
</evidence>
<evidence type="ECO:0000256" key="1">
    <source>
        <dbReference type="SAM" id="SignalP"/>
    </source>
</evidence>
<gene>
    <name evidence="3" type="primary">LOC113402340</name>
</gene>
<evidence type="ECO:0000313" key="3">
    <source>
        <dbReference type="RefSeq" id="XP_026498342.2"/>
    </source>
</evidence>
<feature type="chain" id="PRO_5047357952" evidence="1">
    <location>
        <begin position="21"/>
        <end position="329"/>
    </location>
</feature>
<accession>A0A8B8IPD4</accession>
<sequence>MPTRALILLTVTCFFVKADSDENIYSDNGWRPMSNEKVFALQRNFIKTPIQIRNLPGNSVDNVFQRNAIKIVKPSVVHLNKESIKEQEAIFSLRKEIEKNERAFEGSTKSPTTNMTQKTYYEEFKLARKAKNIAESDVILLTENVLSNPIQHNAEEKNKTKKRKISSLRNGTYDVHESLEQDNIITNENNFKSSVRNGHRYERPKLEAKQKKNLTSNLFNILANYNIRTDDKLPNYALSLRQNSRNSNNNEFVYMHVPIKIPFKYNSPNHLPIDPLLAVFLSNYGHYLPRQYGFQRSYANLYGYLASNNIHNNNPYGSYKIFSDTDSSH</sequence>
<dbReference type="Proteomes" id="UP001652626">
    <property type="component" value="Chromosome 12"/>
</dbReference>
<dbReference type="OrthoDB" id="6677240at2759"/>
<dbReference type="GeneID" id="113402340"/>
<organism evidence="2 3">
    <name type="scientific">Vanessa tameamea</name>
    <name type="common">Kamehameha butterfly</name>
    <dbReference type="NCBI Taxonomy" id="334116"/>
    <lineage>
        <taxon>Eukaryota</taxon>
        <taxon>Metazoa</taxon>
        <taxon>Ecdysozoa</taxon>
        <taxon>Arthropoda</taxon>
        <taxon>Hexapoda</taxon>
        <taxon>Insecta</taxon>
        <taxon>Pterygota</taxon>
        <taxon>Neoptera</taxon>
        <taxon>Endopterygota</taxon>
        <taxon>Lepidoptera</taxon>
        <taxon>Glossata</taxon>
        <taxon>Ditrysia</taxon>
        <taxon>Papilionoidea</taxon>
        <taxon>Nymphalidae</taxon>
        <taxon>Nymphalinae</taxon>
        <taxon>Vanessa</taxon>
    </lineage>
</organism>
<reference evidence="3" key="1">
    <citation type="submission" date="2025-08" db="UniProtKB">
        <authorList>
            <consortium name="RefSeq"/>
        </authorList>
    </citation>
    <scope>IDENTIFICATION</scope>
    <source>
        <tissue evidence="3">Whole body</tissue>
    </source>
</reference>